<feature type="transmembrane region" description="Helical" evidence="1">
    <location>
        <begin position="59"/>
        <end position="82"/>
    </location>
</feature>
<organism evidence="2 3">
    <name type="scientific">Lottia gigantea</name>
    <name type="common">Giant owl limpet</name>
    <dbReference type="NCBI Taxonomy" id="225164"/>
    <lineage>
        <taxon>Eukaryota</taxon>
        <taxon>Metazoa</taxon>
        <taxon>Spiralia</taxon>
        <taxon>Lophotrochozoa</taxon>
        <taxon>Mollusca</taxon>
        <taxon>Gastropoda</taxon>
        <taxon>Patellogastropoda</taxon>
        <taxon>Lottioidea</taxon>
        <taxon>Lottiidae</taxon>
        <taxon>Lottia</taxon>
    </lineage>
</organism>
<keyword evidence="1" id="KW-0812">Transmembrane</keyword>
<dbReference type="RefSeq" id="XP_009059823.1">
    <property type="nucleotide sequence ID" value="XM_009061575.1"/>
</dbReference>
<dbReference type="STRING" id="225164.V3ZYK2"/>
<keyword evidence="3" id="KW-1185">Reference proteome</keyword>
<keyword evidence="1" id="KW-1133">Transmembrane helix</keyword>
<reference evidence="2 3" key="1">
    <citation type="journal article" date="2013" name="Nature">
        <title>Insights into bilaterian evolution from three spiralian genomes.</title>
        <authorList>
            <person name="Simakov O."/>
            <person name="Marletaz F."/>
            <person name="Cho S.J."/>
            <person name="Edsinger-Gonzales E."/>
            <person name="Havlak P."/>
            <person name="Hellsten U."/>
            <person name="Kuo D.H."/>
            <person name="Larsson T."/>
            <person name="Lv J."/>
            <person name="Arendt D."/>
            <person name="Savage R."/>
            <person name="Osoegawa K."/>
            <person name="de Jong P."/>
            <person name="Grimwood J."/>
            <person name="Chapman J.A."/>
            <person name="Shapiro H."/>
            <person name="Aerts A."/>
            <person name="Otillar R.P."/>
            <person name="Terry A.Y."/>
            <person name="Boore J.L."/>
            <person name="Grigoriev I.V."/>
            <person name="Lindberg D.R."/>
            <person name="Seaver E.C."/>
            <person name="Weisblat D.A."/>
            <person name="Putnam N.H."/>
            <person name="Rokhsar D.S."/>
        </authorList>
    </citation>
    <scope>NUCLEOTIDE SEQUENCE [LARGE SCALE GENOMIC DNA]</scope>
</reference>
<protein>
    <recommendedName>
        <fullName evidence="4">Transmembrane protein</fullName>
    </recommendedName>
</protein>
<dbReference type="InterPro" id="IPR040350">
    <property type="entry name" value="TMEM272"/>
</dbReference>
<proteinExistence type="predicted"/>
<evidence type="ECO:0000313" key="2">
    <source>
        <dbReference type="EMBL" id="ESO89462.1"/>
    </source>
</evidence>
<dbReference type="CTD" id="20239900"/>
<dbReference type="HOGENOM" id="CLU_1469840_0_0_1"/>
<dbReference type="KEGG" id="lgi:LOTGIDRAFT_165057"/>
<keyword evidence="1" id="KW-0472">Membrane</keyword>
<dbReference type="Proteomes" id="UP000030746">
    <property type="component" value="Unassembled WGS sequence"/>
</dbReference>
<dbReference type="GeneID" id="20239900"/>
<accession>V3ZYK2</accession>
<evidence type="ECO:0000256" key="1">
    <source>
        <dbReference type="SAM" id="Phobius"/>
    </source>
</evidence>
<gene>
    <name evidence="2" type="ORF">LOTGIDRAFT_165057</name>
</gene>
<dbReference type="PANTHER" id="PTHR33444:SF2">
    <property type="entry name" value="MARVEL DOMAIN-CONTAINING PROTEIN"/>
    <property type="match status" value="1"/>
</dbReference>
<evidence type="ECO:0008006" key="4">
    <source>
        <dbReference type="Google" id="ProtNLM"/>
    </source>
</evidence>
<dbReference type="EMBL" id="KB202591">
    <property type="protein sequence ID" value="ESO89462.1"/>
    <property type="molecule type" value="Genomic_DNA"/>
</dbReference>
<name>V3ZYK2_LOTGI</name>
<dbReference type="AlphaFoldDB" id="V3ZYK2"/>
<feature type="transmembrane region" description="Helical" evidence="1">
    <location>
        <begin position="94"/>
        <end position="112"/>
    </location>
</feature>
<evidence type="ECO:0000313" key="3">
    <source>
        <dbReference type="Proteomes" id="UP000030746"/>
    </source>
</evidence>
<sequence>MTSRKQLEDEKSICVSDYSEDQFNTNYGSLFLQLQEAKDDSDDIVDYLIRSFEVLWNSAWMTCILLLLFAIPISMLVVGSSYRQDCPVEPTVPLYLLIFGACGFLEIIILLWRQKRSRNNGGFYQDLSDDFDDAVIARSDILALRSFREYVTWILALYGYITYACEVIRPILLWTFGSCSELIL</sequence>
<dbReference type="PANTHER" id="PTHR33444">
    <property type="entry name" value="SI:DKEY-19B23.12-RELATED"/>
    <property type="match status" value="1"/>
</dbReference>
<dbReference type="OrthoDB" id="6127295at2759"/>